<name>A0A843UZG7_COLES</name>
<reference evidence="1" key="1">
    <citation type="submission" date="2017-07" db="EMBL/GenBank/DDBJ databases">
        <title>Taro Niue Genome Assembly and Annotation.</title>
        <authorList>
            <person name="Atibalentja N."/>
            <person name="Keating K."/>
            <person name="Fields C.J."/>
        </authorList>
    </citation>
    <scope>NUCLEOTIDE SEQUENCE</scope>
    <source>
        <strain evidence="1">Niue_2</strain>
        <tissue evidence="1">Leaf</tissue>
    </source>
</reference>
<comment type="caution">
    <text evidence="1">The sequence shown here is derived from an EMBL/GenBank/DDBJ whole genome shotgun (WGS) entry which is preliminary data.</text>
</comment>
<feature type="non-terminal residue" evidence="1">
    <location>
        <position position="1"/>
    </location>
</feature>
<protein>
    <submittedName>
        <fullName evidence="1">Uncharacterized protein</fullName>
    </submittedName>
</protein>
<feature type="non-terminal residue" evidence="1">
    <location>
        <position position="224"/>
    </location>
</feature>
<proteinExistence type="predicted"/>
<keyword evidence="2" id="KW-1185">Reference proteome</keyword>
<evidence type="ECO:0000313" key="1">
    <source>
        <dbReference type="EMBL" id="MQL91522.1"/>
    </source>
</evidence>
<accession>A0A843UZG7</accession>
<dbReference type="AlphaFoldDB" id="A0A843UZG7"/>
<gene>
    <name evidence="1" type="ORF">Taro_024126</name>
</gene>
<dbReference type="Proteomes" id="UP000652761">
    <property type="component" value="Unassembled WGS sequence"/>
</dbReference>
<sequence>ASGRSFETSALPAVSAVTSVISSWPSITRTISLAPRTDSPTTVGTKVVSDVSTTATILVGGREATTTSFGGAGASPVGVAPVAEAIVSSETSLFDTLRCGEVPSPAAGVSSLPSLLRVMVSAASPTVSCSVPPVLDAAVRATSSLRPSFGPGGAGISSYSSAELSDPSLSTTSLSSVVILWVTSGRAVEDICGASCSAAPAALRLLRNSNCAPSTSSSVSSSLC</sequence>
<organism evidence="1 2">
    <name type="scientific">Colocasia esculenta</name>
    <name type="common">Wild taro</name>
    <name type="synonym">Arum esculentum</name>
    <dbReference type="NCBI Taxonomy" id="4460"/>
    <lineage>
        <taxon>Eukaryota</taxon>
        <taxon>Viridiplantae</taxon>
        <taxon>Streptophyta</taxon>
        <taxon>Embryophyta</taxon>
        <taxon>Tracheophyta</taxon>
        <taxon>Spermatophyta</taxon>
        <taxon>Magnoliopsida</taxon>
        <taxon>Liliopsida</taxon>
        <taxon>Araceae</taxon>
        <taxon>Aroideae</taxon>
        <taxon>Colocasieae</taxon>
        <taxon>Colocasia</taxon>
    </lineage>
</organism>
<dbReference type="EMBL" id="NMUH01001349">
    <property type="protein sequence ID" value="MQL91522.1"/>
    <property type="molecule type" value="Genomic_DNA"/>
</dbReference>
<evidence type="ECO:0000313" key="2">
    <source>
        <dbReference type="Proteomes" id="UP000652761"/>
    </source>
</evidence>